<dbReference type="Proteomes" id="UP000678393">
    <property type="component" value="Unassembled WGS sequence"/>
</dbReference>
<dbReference type="SMART" id="SM00355">
    <property type="entry name" value="ZnF_C2H2"/>
    <property type="match status" value="3"/>
</dbReference>
<dbReference type="OrthoDB" id="8898434at2759"/>
<sequence length="913" mass="100515">MAHFVYPTANAMAQLSSPAQAYPTAQSPYVAAAPQTAYATSAAPSRVGQTYKAYPAAAASAVHAPTQYAYSRPQVTVTTAFPLQPTVSYDQSKAYYQPATGTTYTVAAEPQFQTAKSVFSSGATYVSQQRPGVVVSNAQAVPVSSAATSYVYSSAAPTITTYSTSNFTTTTPQNNMTGFDAAMYSSANLYGQQAVAKSGPPAWIVKKPVVGSQFRARPKGPPKAPQLYYCDVCKISCACPQTYRAHLEGQKHKKKEAAMKKRRPKGRHAQHQLKCKLCDVNCTGHDAYAAHIRGAKHQKVLTLHTKLGKPIPSTDPVLPAASKAASKRKRAAAVAALAKAVMVSATAKINFLGGDQLKSVGGKVAEKTEVTASSDISTVNSSTENAVTMSDEEGDAAFDQDVAPVGHEYIEQIKNELGKVISFNCKLCDCTFNDLNAEEMHLKGRRHRLQYKKKVDPSLPVNVKPNLRGRKIQEEKLRRKAQKEEKLRRKAQKEEYWRHRAQLRLAVEMRMEDQIYWGHRRMEMFGPLYPGFTDWSPMRPMGPMLHPPYPLPPGPPLPLIPRPESFDDRHVMMKHHSIYPTEIELEAVQNIVSSCERALKLVSDYLTESNKTEENPTPNRTLKGVMRVGVLAKGLLLHGDLNVNLVALCSEKPTRTLLEQVAEALPKQLATVTGEQFEIRTCVEESAIIVSIDVEPAVTCIVTLTSPLMREAKVSEAETVDLQDPPDVLDRQKCLDALAALRHAKWFQARANGLQSCVIIIRVLRELCQRVPAWAPLNEWAMELLVEKCISTSAANITSGEALRRVFECIASGILLPGGPGLYDPCEKEPYDAAATMTNQQREDITTLAQHALRQVAFRHIHKVLGIDLLPDTKFPAKLFFNRKRRQSNSTGDEGAKKKYRKEKAAELPVKAS</sequence>
<dbReference type="Pfam" id="PF12874">
    <property type="entry name" value="zf-met"/>
    <property type="match status" value="3"/>
</dbReference>
<name>A0A8S3ZUW1_9EUPU</name>
<protein>
    <recommendedName>
        <fullName evidence="2">DZF domain-containing protein</fullName>
    </recommendedName>
</protein>
<accession>A0A8S3ZUW1</accession>
<dbReference type="InterPro" id="IPR013087">
    <property type="entry name" value="Znf_C2H2_type"/>
</dbReference>
<feature type="region of interest" description="Disordered" evidence="1">
    <location>
        <begin position="886"/>
        <end position="913"/>
    </location>
</feature>
<dbReference type="SMART" id="SM00572">
    <property type="entry name" value="DZF"/>
    <property type="match status" value="1"/>
</dbReference>
<dbReference type="GO" id="GO:0003725">
    <property type="term" value="F:double-stranded RNA binding"/>
    <property type="evidence" value="ECO:0007669"/>
    <property type="project" value="TreeGrafter"/>
</dbReference>
<dbReference type="Pfam" id="PF20965">
    <property type="entry name" value="DZF_C"/>
    <property type="match status" value="1"/>
</dbReference>
<gene>
    <name evidence="3" type="ORF">CUNI_LOCUS17376</name>
</gene>
<organism evidence="3 4">
    <name type="scientific">Candidula unifasciata</name>
    <dbReference type="NCBI Taxonomy" id="100452"/>
    <lineage>
        <taxon>Eukaryota</taxon>
        <taxon>Metazoa</taxon>
        <taxon>Spiralia</taxon>
        <taxon>Lophotrochozoa</taxon>
        <taxon>Mollusca</taxon>
        <taxon>Gastropoda</taxon>
        <taxon>Heterobranchia</taxon>
        <taxon>Euthyneura</taxon>
        <taxon>Panpulmonata</taxon>
        <taxon>Eupulmonata</taxon>
        <taxon>Stylommatophora</taxon>
        <taxon>Helicina</taxon>
        <taxon>Helicoidea</taxon>
        <taxon>Geomitridae</taxon>
        <taxon>Candidula</taxon>
    </lineage>
</organism>
<dbReference type="PROSITE" id="PS00028">
    <property type="entry name" value="ZINC_FINGER_C2H2_1"/>
    <property type="match status" value="1"/>
</dbReference>
<dbReference type="SMART" id="SM00451">
    <property type="entry name" value="ZnF_U1"/>
    <property type="match status" value="3"/>
</dbReference>
<comment type="caution">
    <text evidence="3">The sequence shown here is derived from an EMBL/GenBank/DDBJ whole genome shotgun (WGS) entry which is preliminary data.</text>
</comment>
<dbReference type="InterPro" id="IPR049402">
    <property type="entry name" value="DZF_dom_C"/>
</dbReference>
<reference evidence="3" key="1">
    <citation type="submission" date="2021-04" db="EMBL/GenBank/DDBJ databases">
        <authorList>
            <consortium name="Molecular Ecology Group"/>
        </authorList>
    </citation>
    <scope>NUCLEOTIDE SEQUENCE</scope>
</reference>
<dbReference type="GO" id="GO:0008270">
    <property type="term" value="F:zinc ion binding"/>
    <property type="evidence" value="ECO:0007669"/>
    <property type="project" value="InterPro"/>
</dbReference>
<evidence type="ECO:0000259" key="2">
    <source>
        <dbReference type="PROSITE" id="PS51703"/>
    </source>
</evidence>
<dbReference type="AlphaFoldDB" id="A0A8S3ZUW1"/>
<evidence type="ECO:0000313" key="4">
    <source>
        <dbReference type="Proteomes" id="UP000678393"/>
    </source>
</evidence>
<dbReference type="GO" id="GO:0071011">
    <property type="term" value="C:precatalytic spliceosome"/>
    <property type="evidence" value="ECO:0007669"/>
    <property type="project" value="TreeGrafter"/>
</dbReference>
<dbReference type="Pfam" id="PF07528">
    <property type="entry name" value="DZF_N"/>
    <property type="match status" value="1"/>
</dbReference>
<dbReference type="EMBL" id="CAJHNH020004890">
    <property type="protein sequence ID" value="CAG5131818.1"/>
    <property type="molecule type" value="Genomic_DNA"/>
</dbReference>
<dbReference type="FunFam" id="3.30.160.60:FF:000210">
    <property type="entry name" value="Zinc finger RNA-binding protein 2"/>
    <property type="match status" value="1"/>
</dbReference>
<dbReference type="PANTHER" id="PTHR45762:SF3">
    <property type="entry name" value="ZINC-FINGER PROTEIN AT 72D, ISOFORM B"/>
    <property type="match status" value="1"/>
</dbReference>
<dbReference type="PROSITE" id="PS51703">
    <property type="entry name" value="DZF"/>
    <property type="match status" value="1"/>
</dbReference>
<dbReference type="SUPFAM" id="SSF57667">
    <property type="entry name" value="beta-beta-alpha zinc fingers"/>
    <property type="match status" value="3"/>
</dbReference>
<dbReference type="InterPro" id="IPR006561">
    <property type="entry name" value="DZF_dom"/>
</dbReference>
<dbReference type="FunFam" id="1.10.1410.40:FF:000001">
    <property type="entry name" value="interleukin enhancer-binding factor 3 isoform X1"/>
    <property type="match status" value="1"/>
</dbReference>
<dbReference type="InterPro" id="IPR003604">
    <property type="entry name" value="Matrin/U1-like-C_Znf_C2H2"/>
</dbReference>
<evidence type="ECO:0000313" key="3">
    <source>
        <dbReference type="EMBL" id="CAG5131818.1"/>
    </source>
</evidence>
<evidence type="ECO:0000256" key="1">
    <source>
        <dbReference type="SAM" id="MobiDB-lite"/>
    </source>
</evidence>
<dbReference type="PANTHER" id="PTHR45762">
    <property type="entry name" value="ZINC FINGER RNA-BINDING PROTEIN"/>
    <property type="match status" value="1"/>
</dbReference>
<dbReference type="Gene3D" id="1.10.1410.40">
    <property type="match status" value="1"/>
</dbReference>
<dbReference type="InterPro" id="IPR049401">
    <property type="entry name" value="DZF_dom_N"/>
</dbReference>
<dbReference type="InterPro" id="IPR043519">
    <property type="entry name" value="NT_sf"/>
</dbReference>
<keyword evidence="4" id="KW-1185">Reference proteome</keyword>
<feature type="domain" description="DZF" evidence="2">
    <location>
        <begin position="539"/>
        <end position="906"/>
    </location>
</feature>
<dbReference type="Gene3D" id="3.30.460.10">
    <property type="entry name" value="Beta Polymerase, domain 2"/>
    <property type="match status" value="1"/>
</dbReference>
<dbReference type="Gene3D" id="3.30.160.60">
    <property type="entry name" value="Classic Zinc Finger"/>
    <property type="match status" value="2"/>
</dbReference>
<proteinExistence type="predicted"/>
<dbReference type="GO" id="GO:0003727">
    <property type="term" value="F:single-stranded RNA binding"/>
    <property type="evidence" value="ECO:0007669"/>
    <property type="project" value="TreeGrafter"/>
</dbReference>
<dbReference type="InterPro" id="IPR036236">
    <property type="entry name" value="Znf_C2H2_sf"/>
</dbReference>
<dbReference type="FunFam" id="3.30.460.10:FF:000010">
    <property type="entry name" value="Zinc finger RNA-binding protein 2"/>
    <property type="match status" value="1"/>
</dbReference>